<evidence type="ECO:0000259" key="2">
    <source>
        <dbReference type="Pfam" id="PF25597"/>
    </source>
</evidence>
<dbReference type="PANTHER" id="PTHR11439:SF498">
    <property type="entry name" value="DNAK FAMILY PROTEIN"/>
    <property type="match status" value="1"/>
</dbReference>
<reference evidence="3" key="2">
    <citation type="submission" date="2021-03" db="UniProtKB">
        <authorList>
            <consortium name="EnsemblPlants"/>
        </authorList>
    </citation>
    <scope>IDENTIFICATION</scope>
</reference>
<evidence type="ECO:0000313" key="3">
    <source>
        <dbReference type="EnsemblPlants" id="cds.evm.model.01.1552"/>
    </source>
</evidence>
<feature type="domain" description="Retroviral polymerase SH3-like" evidence="2">
    <location>
        <begin position="84"/>
        <end position="126"/>
    </location>
</feature>
<dbReference type="OMA" id="CEWEEAM"/>
<dbReference type="Proteomes" id="UP000596661">
    <property type="component" value="Chromosome 1"/>
</dbReference>
<dbReference type="GO" id="GO:0003676">
    <property type="term" value="F:nucleic acid binding"/>
    <property type="evidence" value="ECO:0007669"/>
    <property type="project" value="InterPro"/>
</dbReference>
<name>A0A803NHK1_CANSA</name>
<dbReference type="EMBL" id="UZAU01000037">
    <property type="status" value="NOT_ANNOTATED_CDS"/>
    <property type="molecule type" value="Genomic_DNA"/>
</dbReference>
<dbReference type="InterPro" id="IPR013103">
    <property type="entry name" value="RVT_2"/>
</dbReference>
<dbReference type="Gramene" id="evm.model.01.1552">
    <property type="protein sequence ID" value="cds.evm.model.01.1552"/>
    <property type="gene ID" value="evm.TU.01.1552"/>
</dbReference>
<evidence type="ECO:0000259" key="1">
    <source>
        <dbReference type="Pfam" id="PF07727"/>
    </source>
</evidence>
<sequence length="758" mass="85504">MHYHSCVQRPQQNSVVERKHQHLLNVARALLFQSHVPLCYWGDCIATAAYLINRTPTPNLKNQSPFAIVHCKSPGYTHLKAFGCLAYASTLSQSRTKFQPRAISCIFLGYPPGMKAYKILNLHTNQCSSPCLEPDSEPMAIPTQSPESASFSDNVPGSVISNEHIPHFSVSDQVQHPSIVTRTGRHTHKPSYLNEYHCYLAANPFVSSSQGKSNTPYSLSKVLSYHRLSPAFRATVLAISSYFEPEFFSQAHGIPEWDNAMDNEIDAFEKNDTWNIVVSLPEGQHVIGCKWVYKIKLNADGSVERLKARLVAKGYNQQEGIDYTDTFALVTKLLTVKCVIALATIKGWHLHQLDVNNAFLHGDLKEDVYMTLRQGYKPKGELPHNAVCKLKKSLYGLKQASRQWFAKFSTALFDEGFDHSATDHSLFIKHFGDHFIFLLVYVDDVILVSNDLQELEALKVRLNARFKLKDLGNLKYFLGLEIARSQKGIFVSQRPNALQLLEDLGHLGCKPMNTPMEANLKLGQNDKEKLADPTLYRRIIGKLQYLTITRPDISYSVNKLSQFLTVPRASHMNAAVRVLQYIKATPGQGIYFPATSKIQLRAYTDSDWAACPDTRRSTTGFCIFIGDSIISWRSKKQHTVSRSSAEAEYRAMANTTCEVVWLISILKELNVHHEGPALLFCDNKSAQHIAANPVFHERTKHIEIDCHLVREKVQAGVIKTVHVASKEQLADVLTKPLFPNRFNYIKDKMGLKNIYCPS</sequence>
<dbReference type="AlphaFoldDB" id="A0A803NHK1"/>
<dbReference type="EnsemblPlants" id="evm.model.01.1552">
    <property type="protein sequence ID" value="cds.evm.model.01.1552"/>
    <property type="gene ID" value="evm.TU.01.1552"/>
</dbReference>
<reference evidence="3" key="1">
    <citation type="submission" date="2018-11" db="EMBL/GenBank/DDBJ databases">
        <authorList>
            <person name="Grassa J C."/>
        </authorList>
    </citation>
    <scope>NUCLEOTIDE SEQUENCE [LARGE SCALE GENOMIC DNA]</scope>
</reference>
<feature type="domain" description="Reverse transcriptase Ty1/copia-type" evidence="1">
    <location>
        <begin position="271"/>
        <end position="517"/>
    </location>
</feature>
<accession>A0A803NHK1</accession>
<proteinExistence type="predicted"/>
<dbReference type="Pfam" id="PF07727">
    <property type="entry name" value="RVT_2"/>
    <property type="match status" value="1"/>
</dbReference>
<evidence type="ECO:0000313" key="4">
    <source>
        <dbReference type="Proteomes" id="UP000596661"/>
    </source>
</evidence>
<dbReference type="InterPro" id="IPR057670">
    <property type="entry name" value="SH3_retrovirus"/>
</dbReference>
<dbReference type="InterPro" id="IPR012337">
    <property type="entry name" value="RNaseH-like_sf"/>
</dbReference>
<dbReference type="PANTHER" id="PTHR11439">
    <property type="entry name" value="GAG-POL-RELATED RETROTRANSPOSON"/>
    <property type="match status" value="1"/>
</dbReference>
<organism evidence="3 4">
    <name type="scientific">Cannabis sativa</name>
    <name type="common">Hemp</name>
    <name type="synonym">Marijuana</name>
    <dbReference type="NCBI Taxonomy" id="3483"/>
    <lineage>
        <taxon>Eukaryota</taxon>
        <taxon>Viridiplantae</taxon>
        <taxon>Streptophyta</taxon>
        <taxon>Embryophyta</taxon>
        <taxon>Tracheophyta</taxon>
        <taxon>Spermatophyta</taxon>
        <taxon>Magnoliopsida</taxon>
        <taxon>eudicotyledons</taxon>
        <taxon>Gunneridae</taxon>
        <taxon>Pentapetalae</taxon>
        <taxon>rosids</taxon>
        <taxon>fabids</taxon>
        <taxon>Rosales</taxon>
        <taxon>Cannabaceae</taxon>
        <taxon>Cannabis</taxon>
    </lineage>
</organism>
<dbReference type="Pfam" id="PF25597">
    <property type="entry name" value="SH3_retrovirus"/>
    <property type="match status" value="1"/>
</dbReference>
<protein>
    <submittedName>
        <fullName evidence="3">Uncharacterized protein</fullName>
    </submittedName>
</protein>
<dbReference type="InterPro" id="IPR043502">
    <property type="entry name" value="DNA/RNA_pol_sf"/>
</dbReference>
<keyword evidence="4" id="KW-1185">Reference proteome</keyword>
<dbReference type="CDD" id="cd09272">
    <property type="entry name" value="RNase_HI_RT_Ty1"/>
    <property type="match status" value="1"/>
</dbReference>
<dbReference type="Gene3D" id="3.30.420.10">
    <property type="entry name" value="Ribonuclease H-like superfamily/Ribonuclease H"/>
    <property type="match status" value="1"/>
</dbReference>
<dbReference type="InterPro" id="IPR036397">
    <property type="entry name" value="RNaseH_sf"/>
</dbReference>
<dbReference type="SUPFAM" id="SSF53098">
    <property type="entry name" value="Ribonuclease H-like"/>
    <property type="match status" value="1"/>
</dbReference>
<dbReference type="SUPFAM" id="SSF56672">
    <property type="entry name" value="DNA/RNA polymerases"/>
    <property type="match status" value="1"/>
</dbReference>